<gene>
    <name evidence="1" type="ORF">S01H1_55686</name>
</gene>
<proteinExistence type="predicted"/>
<reference evidence="1" key="1">
    <citation type="journal article" date="2014" name="Front. Microbiol.">
        <title>High frequency of phylogenetically diverse reductive dehalogenase-homologous genes in deep subseafloor sedimentary metagenomes.</title>
        <authorList>
            <person name="Kawai M."/>
            <person name="Futagami T."/>
            <person name="Toyoda A."/>
            <person name="Takaki Y."/>
            <person name="Nishi S."/>
            <person name="Hori S."/>
            <person name="Arai W."/>
            <person name="Tsubouchi T."/>
            <person name="Morono Y."/>
            <person name="Uchiyama I."/>
            <person name="Ito T."/>
            <person name="Fujiyama A."/>
            <person name="Inagaki F."/>
            <person name="Takami H."/>
        </authorList>
    </citation>
    <scope>NUCLEOTIDE SEQUENCE</scope>
    <source>
        <strain evidence="1">Expedition CK06-06</strain>
    </source>
</reference>
<comment type="caution">
    <text evidence="1">The sequence shown here is derived from an EMBL/GenBank/DDBJ whole genome shotgun (WGS) entry which is preliminary data.</text>
</comment>
<dbReference type="EMBL" id="BARS01036210">
    <property type="protein sequence ID" value="GAG26852.1"/>
    <property type="molecule type" value="Genomic_DNA"/>
</dbReference>
<accession>X0WUH1</accession>
<evidence type="ECO:0000313" key="1">
    <source>
        <dbReference type="EMBL" id="GAG26852.1"/>
    </source>
</evidence>
<feature type="non-terminal residue" evidence="1">
    <location>
        <position position="1"/>
    </location>
</feature>
<protein>
    <submittedName>
        <fullName evidence="1">Uncharacterized protein</fullName>
    </submittedName>
</protein>
<sequence length="167" mass="18004">AQFTYNAGAGILGWEYTGVGTIYKLGEIISTYNTTNPQYDSITQLASQSDFSKITRSNLTAPTVQYPLCTTTTGPNNSVLIKVSPQPNALNINCLFNPTSPVWAFTTGSVGQYIYNAGNSTNFELDTSEQTNLVIGILKYCGIIINDPTIIQTASAEAQEVQANEKS</sequence>
<organism evidence="1">
    <name type="scientific">marine sediment metagenome</name>
    <dbReference type="NCBI Taxonomy" id="412755"/>
    <lineage>
        <taxon>unclassified sequences</taxon>
        <taxon>metagenomes</taxon>
        <taxon>ecological metagenomes</taxon>
    </lineage>
</organism>
<dbReference type="AlphaFoldDB" id="X0WUH1"/>
<name>X0WUH1_9ZZZZ</name>